<feature type="compositionally biased region" description="Low complexity" evidence="7">
    <location>
        <begin position="26"/>
        <end position="46"/>
    </location>
</feature>
<dbReference type="PANTHER" id="PTHR34296">
    <property type="entry name" value="TRANSCRIPTIONAL ACTIVATOR PROTEIN MED"/>
    <property type="match status" value="1"/>
</dbReference>
<dbReference type="Gene3D" id="3.40.50.2300">
    <property type="match status" value="2"/>
</dbReference>
<feature type="signal peptide" evidence="8">
    <location>
        <begin position="1"/>
        <end position="22"/>
    </location>
</feature>
<keyword evidence="4 8" id="KW-0732">Signal</keyword>
<dbReference type="CDD" id="cd06354">
    <property type="entry name" value="PBP1_PrnA-like"/>
    <property type="match status" value="1"/>
</dbReference>
<feature type="region of interest" description="Disordered" evidence="7">
    <location>
        <begin position="26"/>
        <end position="49"/>
    </location>
</feature>
<sequence>MKKRIFCLILALVMVLSLAACAGSGNDNTENTKDTTTNTEGSEATTPVSGGEAELALITDANSIDDRGFNQFSWEGLKQYAEENGKTYTYYTPIDQSTQSYLSAIEGAVNNGAKLVVTPGFLFGEAIYKAQTMYPDVHFVLVDSTPTLDDDTVIADNTCSIFFAEEQSGFLAGYAAVKEGYRKLGFFGALAVPAVVRFGYGFVDGAEYAAKELGLEAGSIEMKYTYTGAFGNSPDFQAKAAAWYQSGTECIFGCGGPDNVFAACEATGGDCVSIGVDTDMSQITETCLTSAMKMLTPAVYGAIKAYYNDTFPGGTSETLTINEDAVGLPMESSRFKNFTQADYDAIVEVLKADKDGVTSGIRRDVDADGNTVTIEDVAATLQYVTVQVVE</sequence>
<gene>
    <name evidence="10" type="ORF">WMO66_12095</name>
</gene>
<evidence type="ECO:0000256" key="7">
    <source>
        <dbReference type="SAM" id="MobiDB-lite"/>
    </source>
</evidence>
<comment type="similarity">
    <text evidence="2">Belongs to the BMP lipoprotein family.</text>
</comment>
<evidence type="ECO:0000256" key="2">
    <source>
        <dbReference type="ARBA" id="ARBA00008610"/>
    </source>
</evidence>
<name>A0ABV1G975_9FIRM</name>
<dbReference type="RefSeq" id="WP_349136675.1">
    <property type="nucleotide sequence ID" value="NZ_JBBMFF010000254.1"/>
</dbReference>
<dbReference type="Proteomes" id="UP001491552">
    <property type="component" value="Unassembled WGS sequence"/>
</dbReference>
<evidence type="ECO:0000313" key="10">
    <source>
        <dbReference type="EMBL" id="MEQ2511972.1"/>
    </source>
</evidence>
<dbReference type="PANTHER" id="PTHR34296:SF2">
    <property type="entry name" value="ABC TRANSPORTER GUANOSINE-BINDING PROTEIN NUPN"/>
    <property type="match status" value="1"/>
</dbReference>
<evidence type="ECO:0000256" key="8">
    <source>
        <dbReference type="SAM" id="SignalP"/>
    </source>
</evidence>
<dbReference type="InterPro" id="IPR050957">
    <property type="entry name" value="BMP_lipoprotein"/>
</dbReference>
<evidence type="ECO:0000256" key="5">
    <source>
        <dbReference type="ARBA" id="ARBA00023136"/>
    </source>
</evidence>
<evidence type="ECO:0000313" key="11">
    <source>
        <dbReference type="Proteomes" id="UP001491552"/>
    </source>
</evidence>
<feature type="chain" id="PRO_5045178009" evidence="8">
    <location>
        <begin position="23"/>
        <end position="390"/>
    </location>
</feature>
<proteinExistence type="inferred from homology"/>
<organism evidence="10 11">
    <name type="scientific">Faecousia intestinalis</name>
    <dbReference type="NCBI Taxonomy" id="3133167"/>
    <lineage>
        <taxon>Bacteria</taxon>
        <taxon>Bacillati</taxon>
        <taxon>Bacillota</taxon>
        <taxon>Clostridia</taxon>
        <taxon>Eubacteriales</taxon>
        <taxon>Oscillospiraceae</taxon>
        <taxon>Faecousia</taxon>
    </lineage>
</organism>
<keyword evidence="5" id="KW-0472">Membrane</keyword>
<keyword evidence="6" id="KW-0449">Lipoprotein</keyword>
<evidence type="ECO:0000256" key="6">
    <source>
        <dbReference type="ARBA" id="ARBA00023288"/>
    </source>
</evidence>
<dbReference type="PROSITE" id="PS51257">
    <property type="entry name" value="PROKAR_LIPOPROTEIN"/>
    <property type="match status" value="1"/>
</dbReference>
<protein>
    <submittedName>
        <fullName evidence="10">BMP family ABC transporter substrate-binding protein</fullName>
    </submittedName>
</protein>
<keyword evidence="3" id="KW-1003">Cell membrane</keyword>
<dbReference type="SUPFAM" id="SSF53822">
    <property type="entry name" value="Periplasmic binding protein-like I"/>
    <property type="match status" value="1"/>
</dbReference>
<dbReference type="EMBL" id="JBBMFF010000254">
    <property type="protein sequence ID" value="MEQ2511972.1"/>
    <property type="molecule type" value="Genomic_DNA"/>
</dbReference>
<feature type="domain" description="ABC transporter substrate-binding protein PnrA-like" evidence="9">
    <location>
        <begin position="57"/>
        <end position="344"/>
    </location>
</feature>
<evidence type="ECO:0000256" key="1">
    <source>
        <dbReference type="ARBA" id="ARBA00004193"/>
    </source>
</evidence>
<evidence type="ECO:0000259" key="9">
    <source>
        <dbReference type="Pfam" id="PF02608"/>
    </source>
</evidence>
<dbReference type="InterPro" id="IPR028082">
    <property type="entry name" value="Peripla_BP_I"/>
</dbReference>
<evidence type="ECO:0000256" key="4">
    <source>
        <dbReference type="ARBA" id="ARBA00022729"/>
    </source>
</evidence>
<reference evidence="10 11" key="1">
    <citation type="submission" date="2024-03" db="EMBL/GenBank/DDBJ databases">
        <title>Human intestinal bacterial collection.</title>
        <authorList>
            <person name="Pauvert C."/>
            <person name="Hitch T.C.A."/>
            <person name="Clavel T."/>
        </authorList>
    </citation>
    <scope>NUCLEOTIDE SEQUENCE [LARGE SCALE GENOMIC DNA]</scope>
    <source>
        <strain evidence="10 11">CLA-AA-H192</strain>
    </source>
</reference>
<comment type="subcellular location">
    <subcellularLocation>
        <location evidence="1">Cell membrane</location>
        <topology evidence="1">Lipid-anchor</topology>
    </subcellularLocation>
</comment>
<keyword evidence="11" id="KW-1185">Reference proteome</keyword>
<evidence type="ECO:0000256" key="3">
    <source>
        <dbReference type="ARBA" id="ARBA00022475"/>
    </source>
</evidence>
<dbReference type="InterPro" id="IPR003760">
    <property type="entry name" value="PnrA-like"/>
</dbReference>
<comment type="caution">
    <text evidence="10">The sequence shown here is derived from an EMBL/GenBank/DDBJ whole genome shotgun (WGS) entry which is preliminary data.</text>
</comment>
<dbReference type="Pfam" id="PF02608">
    <property type="entry name" value="Bmp"/>
    <property type="match status" value="1"/>
</dbReference>
<accession>A0ABV1G975</accession>